<keyword evidence="3" id="KW-1133">Transmembrane helix</keyword>
<feature type="region of interest" description="Disordered" evidence="2">
    <location>
        <begin position="1"/>
        <end position="26"/>
    </location>
</feature>
<keyword evidence="3" id="KW-0472">Membrane</keyword>
<dbReference type="CDD" id="cd15840">
    <property type="entry name" value="SNARE_Qa"/>
    <property type="match status" value="1"/>
</dbReference>
<evidence type="ECO:0000259" key="4">
    <source>
        <dbReference type="PROSITE" id="PS50192"/>
    </source>
</evidence>
<dbReference type="GO" id="GO:0048278">
    <property type="term" value="P:vesicle docking"/>
    <property type="evidence" value="ECO:0007669"/>
    <property type="project" value="TreeGrafter"/>
</dbReference>
<dbReference type="GO" id="GO:0005484">
    <property type="term" value="F:SNAP receptor activity"/>
    <property type="evidence" value="ECO:0007669"/>
    <property type="project" value="TreeGrafter"/>
</dbReference>
<comment type="similarity">
    <text evidence="1">Belongs to the syntaxin family.</text>
</comment>
<dbReference type="InterPro" id="IPR045242">
    <property type="entry name" value="Syntaxin"/>
</dbReference>
<feature type="transmembrane region" description="Helical" evidence="3">
    <location>
        <begin position="283"/>
        <end position="305"/>
    </location>
</feature>
<dbReference type="Proteomes" id="UP000751190">
    <property type="component" value="Unassembled WGS sequence"/>
</dbReference>
<evidence type="ECO:0000313" key="6">
    <source>
        <dbReference type="Proteomes" id="UP000751190"/>
    </source>
</evidence>
<organism evidence="5 6">
    <name type="scientific">Diacronema lutheri</name>
    <name type="common">Unicellular marine alga</name>
    <name type="synonym">Monochrysis lutheri</name>
    <dbReference type="NCBI Taxonomy" id="2081491"/>
    <lineage>
        <taxon>Eukaryota</taxon>
        <taxon>Haptista</taxon>
        <taxon>Haptophyta</taxon>
        <taxon>Pavlovophyceae</taxon>
        <taxon>Pavlovales</taxon>
        <taxon>Pavlovaceae</taxon>
        <taxon>Diacronema</taxon>
    </lineage>
</organism>
<evidence type="ECO:0000313" key="5">
    <source>
        <dbReference type="EMBL" id="KAG8459687.1"/>
    </source>
</evidence>
<feature type="domain" description="T-SNARE coiled-coil homology" evidence="4">
    <location>
        <begin position="210"/>
        <end position="272"/>
    </location>
</feature>
<dbReference type="Gene3D" id="1.20.5.110">
    <property type="match status" value="1"/>
</dbReference>
<dbReference type="GO" id="GO:0012505">
    <property type="term" value="C:endomembrane system"/>
    <property type="evidence" value="ECO:0007669"/>
    <property type="project" value="TreeGrafter"/>
</dbReference>
<dbReference type="OMA" id="ESTAPLM"/>
<dbReference type="PROSITE" id="PS50192">
    <property type="entry name" value="T_SNARE"/>
    <property type="match status" value="1"/>
</dbReference>
<dbReference type="GO" id="GO:0031201">
    <property type="term" value="C:SNARE complex"/>
    <property type="evidence" value="ECO:0007669"/>
    <property type="project" value="TreeGrafter"/>
</dbReference>
<dbReference type="InterPro" id="IPR010989">
    <property type="entry name" value="SNARE"/>
</dbReference>
<protein>
    <recommendedName>
        <fullName evidence="4">t-SNARE coiled-coil homology domain-containing protein</fullName>
    </recommendedName>
</protein>
<evidence type="ECO:0000256" key="2">
    <source>
        <dbReference type="SAM" id="MobiDB-lite"/>
    </source>
</evidence>
<dbReference type="GO" id="GO:0006886">
    <property type="term" value="P:intracellular protein transport"/>
    <property type="evidence" value="ECO:0007669"/>
    <property type="project" value="TreeGrafter"/>
</dbReference>
<dbReference type="InterPro" id="IPR000727">
    <property type="entry name" value="T_SNARE_dom"/>
</dbReference>
<comment type="caution">
    <text evidence="5">The sequence shown here is derived from an EMBL/GenBank/DDBJ whole genome shotgun (WGS) entry which is preliminary data.</text>
</comment>
<dbReference type="SUPFAM" id="SSF47661">
    <property type="entry name" value="t-snare proteins"/>
    <property type="match status" value="1"/>
</dbReference>
<dbReference type="AlphaFoldDB" id="A0A8J5XAF8"/>
<dbReference type="EMBL" id="JAGTXO010000038">
    <property type="protein sequence ID" value="KAG8459687.1"/>
    <property type="molecule type" value="Genomic_DNA"/>
</dbReference>
<keyword evidence="6" id="KW-1185">Reference proteome</keyword>
<accession>A0A8J5XAF8</accession>
<evidence type="ECO:0000256" key="3">
    <source>
        <dbReference type="SAM" id="Phobius"/>
    </source>
</evidence>
<dbReference type="SMART" id="SM00397">
    <property type="entry name" value="t_SNARE"/>
    <property type="match status" value="1"/>
</dbReference>
<name>A0A8J5XAF8_DIALT</name>
<dbReference type="PANTHER" id="PTHR19957:SF38">
    <property type="entry name" value="LD27581P"/>
    <property type="match status" value="1"/>
</dbReference>
<dbReference type="GO" id="GO:0000149">
    <property type="term" value="F:SNARE binding"/>
    <property type="evidence" value="ECO:0007669"/>
    <property type="project" value="TreeGrafter"/>
</dbReference>
<dbReference type="Pfam" id="PF05739">
    <property type="entry name" value="SNARE"/>
    <property type="match status" value="1"/>
</dbReference>
<sequence>MSFADTFGNGAPTETPYQQLSGAPPVQMGTVKKELRANLRVITDMTAEISRRAKALNSGHGARGETAAESRAQVFAEITSVRETARASMSMLKHACQWAPALHQPELSGLQDEFRTALARFHTAAESASSALGPAPAHVAAGGSGGGGDDETELALGRATCGQVVITMAAGAAGRLDESTAPLMAADIRSPHELQQEQQQQLEAAISLRSEAIAEREAGIAAVQQSVREVHEIFHDLALLVHEQGAQIDNIQTNVESASQRVHRGVGELQTAAKSQRRYRRKLCTLLLLGAIAIVVLIAVLKFALKAAMPF</sequence>
<dbReference type="OrthoDB" id="364348at2759"/>
<keyword evidence="3" id="KW-0812">Transmembrane</keyword>
<proteinExistence type="inferred from homology"/>
<reference evidence="5" key="1">
    <citation type="submission" date="2021-05" db="EMBL/GenBank/DDBJ databases">
        <title>The genome of the haptophyte Pavlova lutheri (Diacronema luteri, Pavlovales) - a model for lipid biosynthesis in eukaryotic algae.</title>
        <authorList>
            <person name="Hulatt C.J."/>
            <person name="Posewitz M.C."/>
        </authorList>
    </citation>
    <scope>NUCLEOTIDE SEQUENCE</scope>
    <source>
        <strain evidence="5">NIVA-4/92</strain>
    </source>
</reference>
<dbReference type="GO" id="GO:0006906">
    <property type="term" value="P:vesicle fusion"/>
    <property type="evidence" value="ECO:0007669"/>
    <property type="project" value="TreeGrafter"/>
</dbReference>
<gene>
    <name evidence="5" type="ORF">KFE25_003139</name>
</gene>
<evidence type="ECO:0000256" key="1">
    <source>
        <dbReference type="ARBA" id="ARBA00009063"/>
    </source>
</evidence>
<dbReference type="PANTHER" id="PTHR19957">
    <property type="entry name" value="SYNTAXIN"/>
    <property type="match status" value="1"/>
</dbReference>